<evidence type="ECO:0008006" key="4">
    <source>
        <dbReference type="Google" id="ProtNLM"/>
    </source>
</evidence>
<gene>
    <name evidence="2" type="ORF">BVL52_24395</name>
</gene>
<dbReference type="Pfam" id="PF03922">
    <property type="entry name" value="OmpW"/>
    <property type="match status" value="1"/>
</dbReference>
<organism evidence="2 3">
    <name type="scientific">Pseudomonas oryzihabitans</name>
    <dbReference type="NCBI Taxonomy" id="47885"/>
    <lineage>
        <taxon>Bacteria</taxon>
        <taxon>Pseudomonadati</taxon>
        <taxon>Pseudomonadota</taxon>
        <taxon>Gammaproteobacteria</taxon>
        <taxon>Pseudomonadales</taxon>
        <taxon>Pseudomonadaceae</taxon>
        <taxon>Pseudomonas</taxon>
    </lineage>
</organism>
<keyword evidence="3" id="KW-1185">Reference proteome</keyword>
<reference evidence="2 3" key="1">
    <citation type="submission" date="2017-01" db="EMBL/GenBank/DDBJ databases">
        <title>Pseudomonas psychrotolerans genome sequencing and assembly.</title>
        <authorList>
            <person name="Vyas B."/>
            <person name="Mayilraj S."/>
        </authorList>
    </citation>
    <scope>NUCLEOTIDE SEQUENCE [LARGE SCALE GENOMIC DNA]</scope>
    <source>
        <strain evidence="2 3">SDS18</strain>
    </source>
</reference>
<dbReference type="PANTHER" id="PTHR36920:SF1">
    <property type="entry name" value="OUTER MEMBRANE PROTEIN W"/>
    <property type="match status" value="1"/>
</dbReference>
<dbReference type="PANTHER" id="PTHR36920">
    <property type="match status" value="1"/>
</dbReference>
<protein>
    <recommendedName>
        <fullName evidence="4">OmpW family protein</fullName>
    </recommendedName>
</protein>
<feature type="chain" id="PRO_5045303687" description="OmpW family protein" evidence="1">
    <location>
        <begin position="28"/>
        <end position="221"/>
    </location>
</feature>
<name>A0ABX3ILW0_9PSED</name>
<sequence>MSNLLRLNACQLIACATTLLCVEAAWANDKDLDAQALGKGDWLLRGSVISIRSLTQSSDIPAIGGRVKSQDMRTLSLDISYFVSDHWAFEFQGGRIERDYSVANSTFGNFSVGKIDTYAVTLALQYHFKPSELIMPYVGLGINYSWAGNVKPAENIPDFDVKPIASALIAVGVDVPFALHWVANASARYISSPTYNFDGDGFQASVRINTLILGAGIGFYF</sequence>
<evidence type="ECO:0000256" key="1">
    <source>
        <dbReference type="SAM" id="SignalP"/>
    </source>
</evidence>
<dbReference type="InterPro" id="IPR011250">
    <property type="entry name" value="OMP/PagP_B-barrel"/>
</dbReference>
<comment type="caution">
    <text evidence="2">The sequence shown here is derived from an EMBL/GenBank/DDBJ whole genome shotgun (WGS) entry which is preliminary data.</text>
</comment>
<keyword evidence="1" id="KW-0732">Signal</keyword>
<dbReference type="Gene3D" id="2.40.160.20">
    <property type="match status" value="1"/>
</dbReference>
<dbReference type="SUPFAM" id="SSF56925">
    <property type="entry name" value="OMPA-like"/>
    <property type="match status" value="1"/>
</dbReference>
<proteinExistence type="predicted"/>
<dbReference type="RefSeq" id="WP_077173279.1">
    <property type="nucleotide sequence ID" value="NZ_MTLN01000013.1"/>
</dbReference>
<accession>A0ABX3ILW0</accession>
<evidence type="ECO:0000313" key="3">
    <source>
        <dbReference type="Proteomes" id="UP000189310"/>
    </source>
</evidence>
<dbReference type="EMBL" id="MTLN01000013">
    <property type="protein sequence ID" value="ONN68655.1"/>
    <property type="molecule type" value="Genomic_DNA"/>
</dbReference>
<evidence type="ECO:0000313" key="2">
    <source>
        <dbReference type="EMBL" id="ONN68655.1"/>
    </source>
</evidence>
<dbReference type="InterPro" id="IPR005618">
    <property type="entry name" value="OMPW"/>
</dbReference>
<feature type="signal peptide" evidence="1">
    <location>
        <begin position="1"/>
        <end position="27"/>
    </location>
</feature>
<dbReference type="Proteomes" id="UP000189310">
    <property type="component" value="Unassembled WGS sequence"/>
</dbReference>